<organism evidence="2 3">
    <name type="scientific">Pseudomonas edaphica</name>
    <dbReference type="NCBI Taxonomy" id="2006980"/>
    <lineage>
        <taxon>Bacteria</taxon>
        <taxon>Pseudomonadati</taxon>
        <taxon>Pseudomonadota</taxon>
        <taxon>Gammaproteobacteria</taxon>
        <taxon>Pseudomonadales</taxon>
        <taxon>Pseudomonadaceae</taxon>
        <taxon>Pseudomonas</taxon>
    </lineage>
</organism>
<comment type="caution">
    <text evidence="2">The sequence shown here is derived from an EMBL/GenBank/DDBJ whole genome shotgun (WGS) entry which is preliminary data.</text>
</comment>
<dbReference type="EMBL" id="VBVZ01000046">
    <property type="protein sequence ID" value="TLG93192.1"/>
    <property type="molecule type" value="Genomic_DNA"/>
</dbReference>
<evidence type="ECO:0000313" key="3">
    <source>
        <dbReference type="Proteomes" id="UP000304941"/>
    </source>
</evidence>
<evidence type="ECO:0000313" key="2">
    <source>
        <dbReference type="EMBL" id="TLG93192.1"/>
    </source>
</evidence>
<proteinExistence type="predicted"/>
<keyword evidence="3" id="KW-1185">Reference proteome</keyword>
<sequence length="102" mass="12209">MPFWRMPPIVRTPDPKARKWLWVRARWQKYRIKDFAHRTISNKAQLQDKLKALCDRLRMDLHTELSLLGEAKQMRLKSQDGSFDRNYVDGEAGTLEQKVFYS</sequence>
<accession>A0ABY2UDF8</accession>
<gene>
    <name evidence="2" type="ORF">FEM54_05095</name>
</gene>
<protein>
    <submittedName>
        <fullName evidence="2">DUF4142 domain-containing protein</fullName>
    </submittedName>
</protein>
<dbReference type="Pfam" id="PF13628">
    <property type="entry name" value="DUF4142"/>
    <property type="match status" value="1"/>
</dbReference>
<name>A0ABY2UDF8_9PSED</name>
<dbReference type="Proteomes" id="UP000304941">
    <property type="component" value="Unassembled WGS sequence"/>
</dbReference>
<reference evidence="2 3" key="1">
    <citation type="submission" date="2019-05" db="EMBL/GenBank/DDBJ databases">
        <title>Pseudomonas edaphica sp. nov., isolated from rhizospheric soil of Cistus ladanifer L. in Spain.</title>
        <authorList>
            <person name="Peix A."/>
        </authorList>
    </citation>
    <scope>NUCLEOTIDE SEQUENCE [LARGE SCALE GENOMIC DNA]</scope>
    <source>
        <strain evidence="2 3">RD25</strain>
    </source>
</reference>
<dbReference type="RefSeq" id="WP_138449781.1">
    <property type="nucleotide sequence ID" value="NZ_VBVZ01000046.1"/>
</dbReference>
<evidence type="ECO:0000259" key="1">
    <source>
        <dbReference type="Pfam" id="PF13628"/>
    </source>
</evidence>
<feature type="domain" description="DUF4142" evidence="1">
    <location>
        <begin position="28"/>
        <end position="96"/>
    </location>
</feature>
<dbReference type="InterPro" id="IPR025419">
    <property type="entry name" value="DUF4142"/>
</dbReference>